<dbReference type="InterPro" id="IPR000652">
    <property type="entry name" value="Triosephosphate_isomerase"/>
</dbReference>
<dbReference type="InterPro" id="IPR022896">
    <property type="entry name" value="TrioseP_Isoase_bac/euk"/>
</dbReference>
<keyword evidence="6" id="KW-0963">Cytoplasm</keyword>
<dbReference type="AlphaFoldDB" id="A0A3B1A828"/>
<dbReference type="GO" id="GO:0004807">
    <property type="term" value="F:triose-phosphate isomerase activity"/>
    <property type="evidence" value="ECO:0007669"/>
    <property type="project" value="UniProtKB-EC"/>
</dbReference>
<dbReference type="EMBL" id="UOFT01000050">
    <property type="protein sequence ID" value="VAW95962.1"/>
    <property type="molecule type" value="Genomic_DNA"/>
</dbReference>
<dbReference type="PROSITE" id="PS00171">
    <property type="entry name" value="TIM_1"/>
    <property type="match status" value="1"/>
</dbReference>
<dbReference type="CDD" id="cd00311">
    <property type="entry name" value="TIM"/>
    <property type="match status" value="1"/>
</dbReference>
<keyword evidence="7" id="KW-0324">Glycolysis</keyword>
<dbReference type="GO" id="GO:0046166">
    <property type="term" value="P:glyceraldehyde-3-phosphate biosynthetic process"/>
    <property type="evidence" value="ECO:0007669"/>
    <property type="project" value="TreeGrafter"/>
</dbReference>
<dbReference type="GO" id="GO:0019563">
    <property type="term" value="P:glycerol catabolic process"/>
    <property type="evidence" value="ECO:0007669"/>
    <property type="project" value="TreeGrafter"/>
</dbReference>
<gene>
    <name evidence="10" type="ORF">MNBD_GAMMA23-1239</name>
</gene>
<dbReference type="Pfam" id="PF00121">
    <property type="entry name" value="TIM"/>
    <property type="match status" value="1"/>
</dbReference>
<evidence type="ECO:0000256" key="6">
    <source>
        <dbReference type="ARBA" id="ARBA00022490"/>
    </source>
</evidence>
<evidence type="ECO:0000256" key="9">
    <source>
        <dbReference type="ARBA" id="ARBA00060517"/>
    </source>
</evidence>
<comment type="pathway">
    <text evidence="1">Carbohydrate biosynthesis; gluconeogenesis.</text>
</comment>
<evidence type="ECO:0000256" key="2">
    <source>
        <dbReference type="ARBA" id="ARBA00007422"/>
    </source>
</evidence>
<dbReference type="InterPro" id="IPR013785">
    <property type="entry name" value="Aldolase_TIM"/>
</dbReference>
<comment type="subunit">
    <text evidence="3">Homodimer.</text>
</comment>
<dbReference type="NCBIfam" id="TIGR00419">
    <property type="entry name" value="tim"/>
    <property type="match status" value="1"/>
</dbReference>
<dbReference type="PANTHER" id="PTHR21139">
    <property type="entry name" value="TRIOSEPHOSPHATE ISOMERASE"/>
    <property type="match status" value="1"/>
</dbReference>
<dbReference type="SUPFAM" id="SSF51351">
    <property type="entry name" value="Triosephosphate isomerase (TIM)"/>
    <property type="match status" value="1"/>
</dbReference>
<name>A0A3B1A828_9ZZZZ</name>
<dbReference type="GO" id="GO:0005829">
    <property type="term" value="C:cytosol"/>
    <property type="evidence" value="ECO:0007669"/>
    <property type="project" value="TreeGrafter"/>
</dbReference>
<dbReference type="GO" id="GO:0006094">
    <property type="term" value="P:gluconeogenesis"/>
    <property type="evidence" value="ECO:0007669"/>
    <property type="project" value="UniProtKB-KW"/>
</dbReference>
<evidence type="ECO:0000256" key="5">
    <source>
        <dbReference type="ARBA" id="ARBA00022432"/>
    </source>
</evidence>
<dbReference type="FunFam" id="3.20.20.70:FF:000020">
    <property type="entry name" value="Triosephosphate isomerase"/>
    <property type="match status" value="1"/>
</dbReference>
<evidence type="ECO:0000256" key="7">
    <source>
        <dbReference type="ARBA" id="ARBA00023152"/>
    </source>
</evidence>
<evidence type="ECO:0000313" key="10">
    <source>
        <dbReference type="EMBL" id="VAW95962.1"/>
    </source>
</evidence>
<dbReference type="Gene3D" id="3.20.20.70">
    <property type="entry name" value="Aldolase class I"/>
    <property type="match status" value="1"/>
</dbReference>
<evidence type="ECO:0000256" key="8">
    <source>
        <dbReference type="ARBA" id="ARBA00023235"/>
    </source>
</evidence>
<dbReference type="InterPro" id="IPR020861">
    <property type="entry name" value="Triosephosphate_isomerase_AS"/>
</dbReference>
<dbReference type="HAMAP" id="MF_00147_B">
    <property type="entry name" value="TIM_B"/>
    <property type="match status" value="1"/>
</dbReference>
<dbReference type="PANTHER" id="PTHR21139:SF42">
    <property type="entry name" value="TRIOSEPHOSPHATE ISOMERASE"/>
    <property type="match status" value="1"/>
</dbReference>
<dbReference type="PROSITE" id="PS51440">
    <property type="entry name" value="TIM_2"/>
    <property type="match status" value="1"/>
</dbReference>
<proteinExistence type="inferred from homology"/>
<dbReference type="InterPro" id="IPR035990">
    <property type="entry name" value="TIM_sf"/>
</dbReference>
<accession>A0A3B1A828</accession>
<evidence type="ECO:0000256" key="3">
    <source>
        <dbReference type="ARBA" id="ARBA00011738"/>
    </source>
</evidence>
<keyword evidence="5" id="KW-0312">Gluconeogenesis</keyword>
<comment type="pathway">
    <text evidence="9">Carbohydrate degradation; glycolysis.</text>
</comment>
<dbReference type="EC" id="5.3.1.1" evidence="4"/>
<comment type="similarity">
    <text evidence="2">Belongs to the triosephosphate isomerase family.</text>
</comment>
<protein>
    <recommendedName>
        <fullName evidence="4">triose-phosphate isomerase</fullName>
        <ecNumber evidence="4">5.3.1.1</ecNumber>
    </recommendedName>
</protein>
<keyword evidence="8 10" id="KW-0413">Isomerase</keyword>
<sequence>MRQPIIAGNWKMNGSRESIKALLDGIKAGMGDVKSAEVAVCAPSIYIADVAEQLKGSNIGFGGQNVSTEEKGAFTGEISTSMLLDFGCKYVLVGHSERRSLYGEDDALVAAKFAVARKAGLTPVLCIGESLDERENGSTEAVCARQLDAVIDAEGIDAIADCVIAYEPVWAIGTGKTATPQQAQDVHAFIRSKLAEKSKDVAAKVRIQYGGSMNAGNAAELLSQPDIDGGLIGGASLVAEDFLTICKAAG</sequence>
<evidence type="ECO:0000256" key="1">
    <source>
        <dbReference type="ARBA" id="ARBA00004742"/>
    </source>
</evidence>
<organism evidence="10">
    <name type="scientific">hydrothermal vent metagenome</name>
    <dbReference type="NCBI Taxonomy" id="652676"/>
    <lineage>
        <taxon>unclassified sequences</taxon>
        <taxon>metagenomes</taxon>
        <taxon>ecological metagenomes</taxon>
    </lineage>
</organism>
<dbReference type="GO" id="GO:0006096">
    <property type="term" value="P:glycolytic process"/>
    <property type="evidence" value="ECO:0007669"/>
    <property type="project" value="UniProtKB-KW"/>
</dbReference>
<evidence type="ECO:0000256" key="4">
    <source>
        <dbReference type="ARBA" id="ARBA00011940"/>
    </source>
</evidence>
<reference evidence="10" key="1">
    <citation type="submission" date="2018-06" db="EMBL/GenBank/DDBJ databases">
        <authorList>
            <person name="Zhirakovskaya E."/>
        </authorList>
    </citation>
    <scope>NUCLEOTIDE SEQUENCE</scope>
</reference>